<dbReference type="InterPro" id="IPR012256">
    <property type="entry name" value="D_lactate_DH"/>
</dbReference>
<keyword evidence="5" id="KW-0997">Cell inner membrane</keyword>
<feature type="binding site" evidence="5">
    <location>
        <position position="154"/>
    </location>
    <ligand>
        <name>FAD</name>
        <dbReference type="ChEBI" id="CHEBI:57692"/>
    </ligand>
</feature>
<evidence type="ECO:0000256" key="3">
    <source>
        <dbReference type="ARBA" id="ARBA00022827"/>
    </source>
</evidence>
<dbReference type="Pfam" id="PF09330">
    <property type="entry name" value="Lact-deh-memb"/>
    <property type="match status" value="1"/>
</dbReference>
<feature type="region of interest" description="Disordered" evidence="7">
    <location>
        <begin position="212"/>
        <end position="237"/>
    </location>
</feature>
<evidence type="ECO:0000313" key="10">
    <source>
        <dbReference type="Proteomes" id="UP001595478"/>
    </source>
</evidence>
<accession>A0ABV7FPJ6</accession>
<dbReference type="InterPro" id="IPR036318">
    <property type="entry name" value="FAD-bd_PCMH-like_sf"/>
</dbReference>
<feature type="binding site" evidence="5">
    <location>
        <position position="260"/>
    </location>
    <ligand>
        <name>FAD</name>
        <dbReference type="ChEBI" id="CHEBI:57692"/>
    </ligand>
</feature>
<keyword evidence="5" id="KW-0472">Membrane</keyword>
<comment type="cofactor">
    <cofactor evidence="1 5 6">
        <name>FAD</name>
        <dbReference type="ChEBI" id="CHEBI:57692"/>
    </cofactor>
</comment>
<comment type="caution">
    <text evidence="9">The sequence shown here is derived from an EMBL/GenBank/DDBJ whole genome shotgun (WGS) entry which is preliminary data.</text>
</comment>
<dbReference type="InterPro" id="IPR016166">
    <property type="entry name" value="FAD-bd_PCMH"/>
</dbReference>
<dbReference type="Pfam" id="PF01565">
    <property type="entry name" value="FAD_binding_4"/>
    <property type="match status" value="1"/>
</dbReference>
<sequence length="572" mass="63925">MTSHPVIKQLSTILAFKNILTDDKKTAHYRSGWRSGEGSALAVIFPQTLLEYWRVLEVCVASNCIIVMQAANTGLTEGSAPNGHDYDRDVIVINTLAMDELFVLGQGEQVISFPGASLHKLEKVLKPLNRAPHSVIGSSCLGASIVGGIANNSGGALVKRGPAYTELSLFAQVNAQGELVLVNHLGINLGEAPEEILTNLMSGKFERQIEIEQDQQKGKHASARDYESRLRDVDADSPSRYNADRSRLYEASGCAGKIAIFAVRLDTFEIPKTEQTFYIGTNDPDVLTKIRRDILTQFAHLPEVGEYLHRDAFDIAKEYGKDTFLSIKHLGTDFMPSMFAAKGRIDAVLNRLSIIPNNFSDKVMQFVAKLFPSHLNQGLMRFRDRYTHHLILKMSDGGIAEAQQYLAQMFSEQANSGEFVKLNHEEASQAFLLRFAAAGAAIRYQVMHEQKVGEILALDIALRRNDCQWVEVLPDEIAEDIERPLYYGHFFCHVFHQDYILKKGSDPQQVKAKMLALLDKRGAKYPAEHNVGHMYEADKALKDFYRDLDPTNTFNPGIGKMDKHQRNCACCS</sequence>
<feature type="domain" description="FAD-binding PCMH-type" evidence="8">
    <location>
        <begin position="36"/>
        <end position="207"/>
    </location>
</feature>
<keyword evidence="10" id="KW-1185">Reference proteome</keyword>
<dbReference type="HAMAP" id="MF_02092">
    <property type="entry name" value="DLDH_Dld"/>
    <property type="match status" value="1"/>
</dbReference>
<protein>
    <recommendedName>
        <fullName evidence="5">Quinone-dependent D-lactate dehydrogenase</fullName>
        <ecNumber evidence="5">1.1.5.12</ecNumber>
    </recommendedName>
    <alternativeName>
        <fullName evidence="5">D-lactate dehydrogenase</fullName>
        <shortName evidence="5">D-LDH</shortName>
    </alternativeName>
</protein>
<keyword evidence="3 5" id="KW-0274">FAD</keyword>
<evidence type="ECO:0000256" key="1">
    <source>
        <dbReference type="ARBA" id="ARBA00001974"/>
    </source>
</evidence>
<dbReference type="NCBIfam" id="NF008387">
    <property type="entry name" value="PRK11183.1"/>
    <property type="match status" value="1"/>
</dbReference>
<evidence type="ECO:0000313" key="9">
    <source>
        <dbReference type="EMBL" id="MFC3122253.1"/>
    </source>
</evidence>
<evidence type="ECO:0000256" key="7">
    <source>
        <dbReference type="SAM" id="MobiDB-lite"/>
    </source>
</evidence>
<keyword evidence="5" id="KW-1003">Cell membrane</keyword>
<evidence type="ECO:0000259" key="8">
    <source>
        <dbReference type="PROSITE" id="PS51387"/>
    </source>
</evidence>
<evidence type="ECO:0000256" key="2">
    <source>
        <dbReference type="ARBA" id="ARBA00022630"/>
    </source>
</evidence>
<dbReference type="PROSITE" id="PS51387">
    <property type="entry name" value="FAD_PCMH"/>
    <property type="match status" value="1"/>
</dbReference>
<dbReference type="Gene3D" id="3.30.1370.20">
    <property type="entry name" value="D-lactate dehydrogenase, cap domain, subdomain 2"/>
    <property type="match status" value="1"/>
</dbReference>
<dbReference type="PANTHER" id="PTHR43716">
    <property type="entry name" value="D-2-HYDROXYGLUTARATE DEHYDROGENASE, MITOCHONDRIAL"/>
    <property type="match status" value="1"/>
</dbReference>
<comment type="catalytic activity">
    <reaction evidence="5 6">
        <text>(R)-lactate + a quinone = a quinol + pyruvate</text>
        <dbReference type="Rhea" id="RHEA:51468"/>
        <dbReference type="ChEBI" id="CHEBI:15361"/>
        <dbReference type="ChEBI" id="CHEBI:16004"/>
        <dbReference type="ChEBI" id="CHEBI:24646"/>
        <dbReference type="ChEBI" id="CHEBI:132124"/>
        <dbReference type="EC" id="1.1.5.12"/>
    </reaction>
</comment>
<dbReference type="RefSeq" id="WP_376920459.1">
    <property type="nucleotide sequence ID" value="NZ_JBHRSW010000018.1"/>
</dbReference>
<dbReference type="InterPro" id="IPR016169">
    <property type="entry name" value="FAD-bd_PCMH_sub2"/>
</dbReference>
<proteinExistence type="inferred from homology"/>
<feature type="binding site" evidence="5">
    <location>
        <begin position="78"/>
        <end position="79"/>
    </location>
    <ligand>
        <name>FAD</name>
        <dbReference type="ChEBI" id="CHEBI:57692"/>
    </ligand>
</feature>
<comment type="subcellular location">
    <subcellularLocation>
        <location evidence="5">Cell inner membrane</location>
        <topology evidence="5">Peripheral membrane protein</topology>
        <orientation evidence="5">Cytoplasmic side</orientation>
    </subcellularLocation>
</comment>
<comment type="function">
    <text evidence="5 6">Catalyzes the oxidation of D-lactate to pyruvate.</text>
</comment>
<dbReference type="EMBL" id="JBHRSW010000018">
    <property type="protein sequence ID" value="MFC3122253.1"/>
    <property type="molecule type" value="Genomic_DNA"/>
</dbReference>
<feature type="compositionally biased region" description="Basic and acidic residues" evidence="7">
    <location>
        <begin position="212"/>
        <end position="234"/>
    </location>
</feature>
<dbReference type="Gene3D" id="3.30.465.10">
    <property type="match status" value="1"/>
</dbReference>
<dbReference type="GO" id="GO:0008720">
    <property type="term" value="F:D-lactate dehydrogenase (NAD+) activity"/>
    <property type="evidence" value="ECO:0007669"/>
    <property type="project" value="UniProtKB-EC"/>
</dbReference>
<feature type="binding site" evidence="5">
    <location>
        <position position="144"/>
    </location>
    <ligand>
        <name>FAD</name>
        <dbReference type="ChEBI" id="CHEBI:57692"/>
    </ligand>
</feature>
<feature type="binding site" evidence="5">
    <location>
        <begin position="70"/>
        <end position="74"/>
    </location>
    <ligand>
        <name>FAD</name>
        <dbReference type="ChEBI" id="CHEBI:57692"/>
    </ligand>
</feature>
<keyword evidence="5 6" id="KW-0874">Quinone</keyword>
<dbReference type="InterPro" id="IPR015409">
    <property type="entry name" value="Lactate_DH_C"/>
</dbReference>
<evidence type="ECO:0000256" key="6">
    <source>
        <dbReference type="PIRNR" id="PIRNR000101"/>
    </source>
</evidence>
<dbReference type="InterPro" id="IPR006094">
    <property type="entry name" value="Oxid_FAD_bind_N"/>
</dbReference>
<name>A0ABV7FPJ6_9ALTE</name>
<dbReference type="Proteomes" id="UP001595478">
    <property type="component" value="Unassembled WGS sequence"/>
</dbReference>
<dbReference type="InterPro" id="IPR051264">
    <property type="entry name" value="FAD-oxidored/transferase_4"/>
</dbReference>
<dbReference type="InterPro" id="IPR016167">
    <property type="entry name" value="FAD-bd_PCMH_sub1"/>
</dbReference>
<feature type="binding site" evidence="5">
    <location>
        <position position="137"/>
    </location>
    <ligand>
        <name>FAD</name>
        <dbReference type="ChEBI" id="CHEBI:57692"/>
    </ligand>
</feature>
<dbReference type="SUPFAM" id="SSF56176">
    <property type="entry name" value="FAD-binding/transporter-associated domain-like"/>
    <property type="match status" value="1"/>
</dbReference>
<evidence type="ECO:0000256" key="5">
    <source>
        <dbReference type="HAMAP-Rule" id="MF_02092"/>
    </source>
</evidence>
<dbReference type="PIRSF" id="PIRSF000101">
    <property type="entry name" value="D-lactate_dh"/>
    <property type="match status" value="1"/>
</dbReference>
<dbReference type="SUPFAM" id="SSF55103">
    <property type="entry name" value="FAD-linked oxidases, C-terminal domain"/>
    <property type="match status" value="1"/>
</dbReference>
<dbReference type="InterPro" id="IPR016172">
    <property type="entry name" value="D-lactate_DH_C-sub1"/>
</dbReference>
<dbReference type="EC" id="1.1.5.12" evidence="5"/>
<organism evidence="9 10">
    <name type="scientific">Agaribacter flavus</name>
    <dbReference type="NCBI Taxonomy" id="1902781"/>
    <lineage>
        <taxon>Bacteria</taxon>
        <taxon>Pseudomonadati</taxon>
        <taxon>Pseudomonadota</taxon>
        <taxon>Gammaproteobacteria</taxon>
        <taxon>Alteromonadales</taxon>
        <taxon>Alteromonadaceae</taxon>
        <taxon>Agaribacter</taxon>
    </lineage>
</organism>
<evidence type="ECO:0000256" key="4">
    <source>
        <dbReference type="ARBA" id="ARBA00023002"/>
    </source>
</evidence>
<keyword evidence="4 5" id="KW-0560">Oxidoreductase</keyword>
<comment type="similarity">
    <text evidence="5">Belongs to the quinone-dependent D-lactate dehydrogenase family.</text>
</comment>
<dbReference type="InterPro" id="IPR016173">
    <property type="entry name" value="D-lactate_DH_C-sub2"/>
</dbReference>
<gene>
    <name evidence="5 9" type="primary">dld</name>
    <name evidence="9" type="ORF">ACFOHL_11540</name>
</gene>
<keyword evidence="2 5" id="KW-0285">Flavoprotein</keyword>
<reference evidence="10" key="1">
    <citation type="journal article" date="2019" name="Int. J. Syst. Evol. Microbiol.">
        <title>The Global Catalogue of Microorganisms (GCM) 10K type strain sequencing project: providing services to taxonomists for standard genome sequencing and annotation.</title>
        <authorList>
            <consortium name="The Broad Institute Genomics Platform"/>
            <consortium name="The Broad Institute Genome Sequencing Center for Infectious Disease"/>
            <person name="Wu L."/>
            <person name="Ma J."/>
        </authorList>
    </citation>
    <scope>NUCLEOTIDE SEQUENCE [LARGE SCALE GENOMIC DNA]</scope>
    <source>
        <strain evidence="10">KCTC 52473</strain>
    </source>
</reference>
<dbReference type="Gene3D" id="3.30.70.610">
    <property type="entry name" value="D-lactate dehydrogenase, cap domain, subdomain 1"/>
    <property type="match status" value="2"/>
</dbReference>
<dbReference type="Gene3D" id="3.30.43.10">
    <property type="entry name" value="Uridine Diphospho-n-acetylenolpyruvylglucosamine Reductase, domain 2"/>
    <property type="match status" value="1"/>
</dbReference>
<dbReference type="PANTHER" id="PTHR43716:SF1">
    <property type="entry name" value="D-2-HYDROXYGLUTARATE DEHYDROGENASE, MITOCHONDRIAL"/>
    <property type="match status" value="1"/>
</dbReference>
<dbReference type="InterPro" id="IPR016164">
    <property type="entry name" value="FAD-linked_Oxase-like_C"/>
</dbReference>